<dbReference type="InterPro" id="IPR027462">
    <property type="entry name" value="ZapD_C"/>
</dbReference>
<dbReference type="InterPro" id="IPR036268">
    <property type="entry name" value="ZapD_sf"/>
</dbReference>
<reference evidence="6 7" key="1">
    <citation type="journal article" date="2013" name="Genome Announc.">
        <title>Draft Genome of Spiribacter salinus M19-40, an Abundant Gammaproteobacterium in Aquatic Hypersaline Environments.</title>
        <authorList>
            <person name="Leon M.J."/>
            <person name="Ghai R."/>
            <person name="Fernandez A.B."/>
            <person name="Sanchez-Porro C."/>
            <person name="Rodriguez-Valera F."/>
            <person name="Ventosa A."/>
        </authorList>
    </citation>
    <scope>NUCLEOTIDE SEQUENCE [LARGE SCALE GENOMIC DNA]</scope>
    <source>
        <strain evidence="6">M19-40</strain>
    </source>
</reference>
<keyword evidence="3 5" id="KW-0717">Septation</keyword>
<dbReference type="InterPro" id="IPR009777">
    <property type="entry name" value="ZapD"/>
</dbReference>
<dbReference type="NCBIfam" id="NF003656">
    <property type="entry name" value="PRK05287.1-4"/>
    <property type="match status" value="1"/>
</dbReference>
<proteinExistence type="inferred from homology"/>
<keyword evidence="2 5" id="KW-0132">Cell division</keyword>
<evidence type="ECO:0000256" key="5">
    <source>
        <dbReference type="HAMAP-Rule" id="MF_01092"/>
    </source>
</evidence>
<evidence type="ECO:0000313" key="7">
    <source>
        <dbReference type="Proteomes" id="UP000017881"/>
    </source>
</evidence>
<dbReference type="Proteomes" id="UP000017881">
    <property type="component" value="Chromosome"/>
</dbReference>
<sequence>MHADDQGLKTLNYEHPLNERMRTFLRLEFFFAQLRFGMEGGSAWHTRCAVDALLSLKALLERSDIRSELQKELDRMQSSLENLQAKPGVDEHLLTPVLSECDSVSQRLREAPTGIPAIVRENDFLTAIEQRAGVLGGTCAFDLPTYHLWLESPLAERRALLRDWHDAFQLIDEGTELVLRLLRGSADPVEQLAEGGSFQTTLDKSTPYQLLRVLLDQQSQCYPEISGNRHYLNIRFLTQPQKGERPQQVSRDVTFTLERCVI</sequence>
<evidence type="ECO:0000313" key="6">
    <source>
        <dbReference type="EMBL" id="AGM41447.1"/>
    </source>
</evidence>
<dbReference type="GO" id="GO:0005737">
    <property type="term" value="C:cytoplasm"/>
    <property type="evidence" value="ECO:0007669"/>
    <property type="project" value="UniProtKB-SubCell"/>
</dbReference>
<dbReference type="GO" id="GO:0000917">
    <property type="term" value="P:division septum assembly"/>
    <property type="evidence" value="ECO:0007669"/>
    <property type="project" value="UniProtKB-KW"/>
</dbReference>
<name>R4VLV9_9GAMM</name>
<dbReference type="AlphaFoldDB" id="R4VLV9"/>
<dbReference type="SUPFAM" id="SSF160950">
    <property type="entry name" value="YacF-like"/>
    <property type="match status" value="1"/>
</dbReference>
<dbReference type="Gene3D" id="2.60.440.10">
    <property type="entry name" value="YacF-like domains"/>
    <property type="match status" value="1"/>
</dbReference>
<dbReference type="HOGENOM" id="CLU_076303_0_1_6"/>
<dbReference type="PANTHER" id="PTHR39455">
    <property type="entry name" value="CELL DIVISION PROTEIN ZAPD"/>
    <property type="match status" value="1"/>
</dbReference>
<keyword evidence="7" id="KW-1185">Reference proteome</keyword>
<dbReference type="KEGG" id="ssal:SPISAL_06765"/>
<protein>
    <recommendedName>
        <fullName evidence="5">Cell division protein ZapD</fullName>
    </recommendedName>
    <alternativeName>
        <fullName evidence="5">Z ring-associated protein D</fullName>
    </alternativeName>
</protein>
<dbReference type="RefSeq" id="WP_016353754.1">
    <property type="nucleotide sequence ID" value="NC_021291.1"/>
</dbReference>
<dbReference type="OrthoDB" id="5294622at2"/>
<dbReference type="PANTHER" id="PTHR39455:SF1">
    <property type="entry name" value="CELL DIVISION PROTEIN ZAPD"/>
    <property type="match status" value="1"/>
</dbReference>
<dbReference type="GO" id="GO:0043093">
    <property type="term" value="P:FtsZ-dependent cytokinesis"/>
    <property type="evidence" value="ECO:0007669"/>
    <property type="project" value="UniProtKB-UniRule"/>
</dbReference>
<evidence type="ECO:0000256" key="2">
    <source>
        <dbReference type="ARBA" id="ARBA00022618"/>
    </source>
</evidence>
<comment type="function">
    <text evidence="5">Cell division factor that enhances FtsZ-ring assembly. Directly interacts with FtsZ and promotes bundling of FtsZ protofilaments, with a reduction in FtsZ GTPase activity.</text>
</comment>
<organism evidence="6 7">
    <name type="scientific">Spiribacter salinus M19-40</name>
    <dbReference type="NCBI Taxonomy" id="1260251"/>
    <lineage>
        <taxon>Bacteria</taxon>
        <taxon>Pseudomonadati</taxon>
        <taxon>Pseudomonadota</taxon>
        <taxon>Gammaproteobacteria</taxon>
        <taxon>Chromatiales</taxon>
        <taxon>Ectothiorhodospiraceae</taxon>
        <taxon>Spiribacter</taxon>
    </lineage>
</organism>
<comment type="subcellular location">
    <subcellularLocation>
        <location evidence="5">Cytoplasm</location>
    </subcellularLocation>
    <text evidence="5">Localizes to mid-cell in an FtsZ-dependent manner.</text>
</comment>
<dbReference type="EMBL" id="CP005963">
    <property type="protein sequence ID" value="AGM41447.1"/>
    <property type="molecule type" value="Genomic_DNA"/>
</dbReference>
<keyword evidence="1 5" id="KW-0963">Cytoplasm</keyword>
<gene>
    <name evidence="5" type="primary">zapD</name>
    <name evidence="6" type="ORF">SPISAL_06765</name>
</gene>
<comment type="subunit">
    <text evidence="5">Interacts with FtsZ.</text>
</comment>
<dbReference type="HAMAP" id="MF_01092">
    <property type="entry name" value="ZapD"/>
    <property type="match status" value="1"/>
</dbReference>
<dbReference type="Pfam" id="PF07072">
    <property type="entry name" value="ZapD"/>
    <property type="match status" value="1"/>
</dbReference>
<dbReference type="Gene3D" id="1.10.3900.10">
    <property type="entry name" value="YacF-like"/>
    <property type="match status" value="1"/>
</dbReference>
<dbReference type="GO" id="GO:0032153">
    <property type="term" value="C:cell division site"/>
    <property type="evidence" value="ECO:0007669"/>
    <property type="project" value="TreeGrafter"/>
</dbReference>
<evidence type="ECO:0000256" key="3">
    <source>
        <dbReference type="ARBA" id="ARBA00023210"/>
    </source>
</evidence>
<evidence type="ECO:0000256" key="4">
    <source>
        <dbReference type="ARBA" id="ARBA00023306"/>
    </source>
</evidence>
<keyword evidence="4 5" id="KW-0131">Cell cycle</keyword>
<evidence type="ECO:0000256" key="1">
    <source>
        <dbReference type="ARBA" id="ARBA00022490"/>
    </source>
</evidence>
<accession>R4VLV9</accession>
<dbReference type="eggNOG" id="COG4582">
    <property type="taxonomic scope" value="Bacteria"/>
</dbReference>
<comment type="similarity">
    <text evidence="5">Belongs to the ZapD family.</text>
</comment>